<organism evidence="1 2">
    <name type="scientific">Rhodnius prolixus</name>
    <name type="common">Triatomid bug</name>
    <dbReference type="NCBI Taxonomy" id="13249"/>
    <lineage>
        <taxon>Eukaryota</taxon>
        <taxon>Metazoa</taxon>
        <taxon>Ecdysozoa</taxon>
        <taxon>Arthropoda</taxon>
        <taxon>Hexapoda</taxon>
        <taxon>Insecta</taxon>
        <taxon>Pterygota</taxon>
        <taxon>Neoptera</taxon>
        <taxon>Paraneoptera</taxon>
        <taxon>Hemiptera</taxon>
        <taxon>Heteroptera</taxon>
        <taxon>Panheteroptera</taxon>
        <taxon>Cimicomorpha</taxon>
        <taxon>Reduviidae</taxon>
        <taxon>Triatominae</taxon>
        <taxon>Rhodnius</taxon>
    </lineage>
</organism>
<dbReference type="EMBL" id="ACPB03017115">
    <property type="status" value="NOT_ANNOTATED_CDS"/>
    <property type="molecule type" value="Genomic_DNA"/>
</dbReference>
<reference evidence="1" key="1">
    <citation type="submission" date="2015-05" db="UniProtKB">
        <authorList>
            <consortium name="EnsemblMetazoa"/>
        </authorList>
    </citation>
    <scope>IDENTIFICATION</scope>
</reference>
<dbReference type="AlphaFoldDB" id="T1HPN6"/>
<dbReference type="OMA" id="CASVWAH"/>
<sequence>MSTNQELPSVTVYIGVLVAQVTYCASVWAHRVGTAIVRMHLMAVQRSILLLMGRYSRTTSTGALQVLTGCLPLDMEVVRAAVRYGLRRGIEVRVPMLRALRLSVADMTEDYRLWFRERMYGEVEEELNREWRNRWRASTKGRTTFSFVPDAAGGRRLVSTEMPYAVARLVTGHGMLRAKMFEMGLATDPYCACGDPETAEHIIMECDLYDDLRCIMWRRVGFPFCLAGDVFPLLLENASACVAFREFAQAAFERRMTSVVGR</sequence>
<keyword evidence="2" id="KW-1185">Reference proteome</keyword>
<dbReference type="EnsemblMetazoa" id="RPRC006010-RA">
    <property type="protein sequence ID" value="RPRC006010-PA"/>
    <property type="gene ID" value="RPRC006010"/>
</dbReference>
<dbReference type="VEuPathDB" id="VectorBase:RPRC006010"/>
<dbReference type="InParanoid" id="T1HPN6"/>
<dbReference type="HOGENOM" id="CLU_082622_0_0_1"/>
<evidence type="ECO:0000313" key="1">
    <source>
        <dbReference type="EnsemblMetazoa" id="RPRC006010-PA"/>
    </source>
</evidence>
<accession>T1HPN6</accession>
<protein>
    <recommendedName>
        <fullName evidence="3">Reverse transcriptase zinc-binding domain-containing protein</fullName>
    </recommendedName>
</protein>
<proteinExistence type="predicted"/>
<evidence type="ECO:0000313" key="2">
    <source>
        <dbReference type="Proteomes" id="UP000015103"/>
    </source>
</evidence>
<dbReference type="Proteomes" id="UP000015103">
    <property type="component" value="Unassembled WGS sequence"/>
</dbReference>
<evidence type="ECO:0008006" key="3">
    <source>
        <dbReference type="Google" id="ProtNLM"/>
    </source>
</evidence>
<name>T1HPN6_RHOPR</name>